<keyword evidence="2" id="KW-1185">Reference proteome</keyword>
<gene>
    <name evidence="1" type="ORF">BSZ40_05360</name>
</gene>
<comment type="caution">
    <text evidence="1">The sequence shown here is derived from an EMBL/GenBank/DDBJ whole genome shotgun (WGS) entry which is preliminary data.</text>
</comment>
<reference evidence="2" key="1">
    <citation type="submission" date="2016-12" db="EMBL/GenBank/DDBJ databases">
        <authorList>
            <person name="Meng X."/>
        </authorList>
    </citation>
    <scope>NUCLEOTIDE SEQUENCE [LARGE SCALE GENOMIC DNA]</scope>
    <source>
        <strain evidence="2">DSM 20732</strain>
    </source>
</reference>
<organism evidence="1 2">
    <name type="scientific">Buchananella hordeovulneris</name>
    <dbReference type="NCBI Taxonomy" id="52770"/>
    <lineage>
        <taxon>Bacteria</taxon>
        <taxon>Bacillati</taxon>
        <taxon>Actinomycetota</taxon>
        <taxon>Actinomycetes</taxon>
        <taxon>Actinomycetales</taxon>
        <taxon>Actinomycetaceae</taxon>
        <taxon>Buchananella</taxon>
    </lineage>
</organism>
<evidence type="ECO:0000313" key="2">
    <source>
        <dbReference type="Proteomes" id="UP000185612"/>
    </source>
</evidence>
<sequence length="93" mass="10044">MAIEAGDPPTSALIEELGHEPGGYFWEGVVSWLTKQGQLPEQNLDPESSMFVARGSVEQLEQLAQALTPYLTDDAAIRELITAADAAGHDFDD</sequence>
<dbReference type="Proteomes" id="UP000185612">
    <property type="component" value="Unassembled WGS sequence"/>
</dbReference>
<name>A0A1Q5PWU1_9ACTO</name>
<protein>
    <submittedName>
        <fullName evidence="1">Uncharacterized protein</fullName>
    </submittedName>
</protein>
<dbReference type="STRING" id="52770.BSZ40_05360"/>
<evidence type="ECO:0000313" key="1">
    <source>
        <dbReference type="EMBL" id="OKL51966.1"/>
    </source>
</evidence>
<accession>A0A1Q5PWU1</accession>
<proteinExistence type="predicted"/>
<dbReference type="AlphaFoldDB" id="A0A1Q5PWU1"/>
<dbReference type="EMBL" id="MQVS01000004">
    <property type="protein sequence ID" value="OKL51966.1"/>
    <property type="molecule type" value="Genomic_DNA"/>
</dbReference>
<dbReference type="InParanoid" id="A0A1Q5PWU1"/>